<dbReference type="EC" id="2.7.13.3" evidence="2"/>
<dbReference type="PRINTS" id="PR00344">
    <property type="entry name" value="BCTRLSENSOR"/>
</dbReference>
<dbReference type="InterPro" id="IPR050736">
    <property type="entry name" value="Sensor_HK_Regulatory"/>
</dbReference>
<feature type="non-terminal residue" evidence="8">
    <location>
        <position position="1"/>
    </location>
</feature>
<comment type="caution">
    <text evidence="8">The sequence shown here is derived from an EMBL/GenBank/DDBJ whole genome shotgun (WGS) entry which is preliminary data.</text>
</comment>
<dbReference type="InterPro" id="IPR003594">
    <property type="entry name" value="HATPase_dom"/>
</dbReference>
<gene>
    <name evidence="8" type="ORF">S01H1_02498</name>
</gene>
<sequence>GLNSPLLEVETPSSSCPVVADLGRLEQVLMNLLSNSCKFAPRHGHIKVVLQDKGREYLVSVADDGPGIPLAEQSQIFERFYSNSRGPGEKSGAGLGLAIAKTVVELHGGRIWVRSQGGRGSTFFFTLPKGGRL</sequence>
<proteinExistence type="predicted"/>
<comment type="catalytic activity">
    <reaction evidence="1">
        <text>ATP + protein L-histidine = ADP + protein N-phospho-L-histidine.</text>
        <dbReference type="EC" id="2.7.13.3"/>
    </reaction>
</comment>
<evidence type="ECO:0000256" key="1">
    <source>
        <dbReference type="ARBA" id="ARBA00000085"/>
    </source>
</evidence>
<evidence type="ECO:0000259" key="7">
    <source>
        <dbReference type="PROSITE" id="PS50109"/>
    </source>
</evidence>
<dbReference type="InterPro" id="IPR004358">
    <property type="entry name" value="Sig_transdc_His_kin-like_C"/>
</dbReference>
<dbReference type="PANTHER" id="PTHR43711">
    <property type="entry name" value="TWO-COMPONENT HISTIDINE KINASE"/>
    <property type="match status" value="1"/>
</dbReference>
<dbReference type="PROSITE" id="PS50109">
    <property type="entry name" value="HIS_KIN"/>
    <property type="match status" value="1"/>
</dbReference>
<evidence type="ECO:0000256" key="4">
    <source>
        <dbReference type="ARBA" id="ARBA00022679"/>
    </source>
</evidence>
<dbReference type="Pfam" id="PF02518">
    <property type="entry name" value="HATPase_c"/>
    <property type="match status" value="1"/>
</dbReference>
<dbReference type="SUPFAM" id="SSF55874">
    <property type="entry name" value="ATPase domain of HSP90 chaperone/DNA topoisomerase II/histidine kinase"/>
    <property type="match status" value="1"/>
</dbReference>
<dbReference type="GO" id="GO:0000160">
    <property type="term" value="P:phosphorelay signal transduction system"/>
    <property type="evidence" value="ECO:0007669"/>
    <property type="project" value="UniProtKB-KW"/>
</dbReference>
<keyword evidence="3" id="KW-0597">Phosphoprotein</keyword>
<protein>
    <recommendedName>
        <fullName evidence="2">histidine kinase</fullName>
        <ecNumber evidence="2">2.7.13.3</ecNumber>
    </recommendedName>
</protein>
<feature type="domain" description="Histidine kinase" evidence="7">
    <location>
        <begin position="1"/>
        <end position="131"/>
    </location>
</feature>
<reference evidence="8" key="1">
    <citation type="journal article" date="2014" name="Front. Microbiol.">
        <title>High frequency of phylogenetically diverse reductive dehalogenase-homologous genes in deep subseafloor sedimentary metagenomes.</title>
        <authorList>
            <person name="Kawai M."/>
            <person name="Futagami T."/>
            <person name="Toyoda A."/>
            <person name="Takaki Y."/>
            <person name="Nishi S."/>
            <person name="Hori S."/>
            <person name="Arai W."/>
            <person name="Tsubouchi T."/>
            <person name="Morono Y."/>
            <person name="Uchiyama I."/>
            <person name="Ito T."/>
            <person name="Fujiyama A."/>
            <person name="Inagaki F."/>
            <person name="Takami H."/>
        </authorList>
    </citation>
    <scope>NUCLEOTIDE SEQUENCE</scope>
    <source>
        <strain evidence="8">Expedition CK06-06</strain>
    </source>
</reference>
<dbReference type="SMART" id="SM00387">
    <property type="entry name" value="HATPase_c"/>
    <property type="match status" value="1"/>
</dbReference>
<evidence type="ECO:0000256" key="2">
    <source>
        <dbReference type="ARBA" id="ARBA00012438"/>
    </source>
</evidence>
<dbReference type="PANTHER" id="PTHR43711:SF1">
    <property type="entry name" value="HISTIDINE KINASE 1"/>
    <property type="match status" value="1"/>
</dbReference>
<evidence type="ECO:0000256" key="5">
    <source>
        <dbReference type="ARBA" id="ARBA00022777"/>
    </source>
</evidence>
<accession>X0SXU5</accession>
<dbReference type="Gene3D" id="3.30.565.10">
    <property type="entry name" value="Histidine kinase-like ATPase, C-terminal domain"/>
    <property type="match status" value="1"/>
</dbReference>
<dbReference type="FunFam" id="3.30.565.10:FF:000006">
    <property type="entry name" value="Sensor histidine kinase WalK"/>
    <property type="match status" value="1"/>
</dbReference>
<dbReference type="EMBL" id="BARS01001209">
    <property type="protein sequence ID" value="GAF85804.1"/>
    <property type="molecule type" value="Genomic_DNA"/>
</dbReference>
<organism evidence="8">
    <name type="scientific">marine sediment metagenome</name>
    <dbReference type="NCBI Taxonomy" id="412755"/>
    <lineage>
        <taxon>unclassified sequences</taxon>
        <taxon>metagenomes</taxon>
        <taxon>ecological metagenomes</taxon>
    </lineage>
</organism>
<evidence type="ECO:0000313" key="8">
    <source>
        <dbReference type="EMBL" id="GAF85804.1"/>
    </source>
</evidence>
<name>X0SXU5_9ZZZZ</name>
<dbReference type="InterPro" id="IPR005467">
    <property type="entry name" value="His_kinase_dom"/>
</dbReference>
<dbReference type="CDD" id="cd00075">
    <property type="entry name" value="HATPase"/>
    <property type="match status" value="1"/>
</dbReference>
<dbReference type="GO" id="GO:0004673">
    <property type="term" value="F:protein histidine kinase activity"/>
    <property type="evidence" value="ECO:0007669"/>
    <property type="project" value="UniProtKB-EC"/>
</dbReference>
<evidence type="ECO:0000256" key="3">
    <source>
        <dbReference type="ARBA" id="ARBA00022553"/>
    </source>
</evidence>
<dbReference type="InterPro" id="IPR036890">
    <property type="entry name" value="HATPase_C_sf"/>
</dbReference>
<keyword evidence="4" id="KW-0808">Transferase</keyword>
<dbReference type="AlphaFoldDB" id="X0SXU5"/>
<keyword evidence="6" id="KW-0902">Two-component regulatory system</keyword>
<keyword evidence="5" id="KW-0418">Kinase</keyword>
<evidence type="ECO:0000256" key="6">
    <source>
        <dbReference type="ARBA" id="ARBA00023012"/>
    </source>
</evidence>